<dbReference type="InterPro" id="IPR027417">
    <property type="entry name" value="P-loop_NTPase"/>
</dbReference>
<proteinExistence type="inferred from homology"/>
<dbReference type="InterPro" id="IPR003593">
    <property type="entry name" value="AAA+_ATPase"/>
</dbReference>
<reference evidence="3" key="1">
    <citation type="submission" date="2020-05" db="EMBL/GenBank/DDBJ databases">
        <authorList>
            <person name="Chiriac C."/>
            <person name="Salcher M."/>
            <person name="Ghai R."/>
            <person name="Kavagutti S V."/>
        </authorList>
    </citation>
    <scope>NUCLEOTIDE SEQUENCE</scope>
</reference>
<dbReference type="Pfam" id="PF00437">
    <property type="entry name" value="T2SSE"/>
    <property type="match status" value="1"/>
</dbReference>
<name>A0A6J7EW44_9ZZZZ</name>
<evidence type="ECO:0000256" key="1">
    <source>
        <dbReference type="ARBA" id="ARBA00006611"/>
    </source>
</evidence>
<dbReference type="Gene3D" id="3.30.450.90">
    <property type="match status" value="1"/>
</dbReference>
<dbReference type="GO" id="GO:0016887">
    <property type="term" value="F:ATP hydrolysis activity"/>
    <property type="evidence" value="ECO:0007669"/>
    <property type="project" value="InterPro"/>
</dbReference>
<dbReference type="EMBL" id="CAFBMB010000001">
    <property type="protein sequence ID" value="CAB4887376.1"/>
    <property type="molecule type" value="Genomic_DNA"/>
</dbReference>
<dbReference type="Gene3D" id="3.40.50.300">
    <property type="entry name" value="P-loop containing nucleotide triphosphate hydrolases"/>
    <property type="match status" value="1"/>
</dbReference>
<dbReference type="SUPFAM" id="SSF52540">
    <property type="entry name" value="P-loop containing nucleoside triphosphate hydrolases"/>
    <property type="match status" value="1"/>
</dbReference>
<feature type="domain" description="AAA+ ATPase" evidence="2">
    <location>
        <begin position="127"/>
        <end position="279"/>
    </location>
</feature>
<evidence type="ECO:0000259" key="2">
    <source>
        <dbReference type="SMART" id="SM00382"/>
    </source>
</evidence>
<protein>
    <submittedName>
        <fullName evidence="3">Unannotated protein</fullName>
    </submittedName>
</protein>
<evidence type="ECO:0000313" key="3">
    <source>
        <dbReference type="EMBL" id="CAB4887376.1"/>
    </source>
</evidence>
<organism evidence="3">
    <name type="scientific">freshwater metagenome</name>
    <dbReference type="NCBI Taxonomy" id="449393"/>
    <lineage>
        <taxon>unclassified sequences</taxon>
        <taxon>metagenomes</taxon>
        <taxon>ecological metagenomes</taxon>
    </lineage>
</organism>
<comment type="similarity">
    <text evidence="1">Belongs to the GSP E family.</text>
</comment>
<dbReference type="InterPro" id="IPR001482">
    <property type="entry name" value="T2SS/T4SS_dom"/>
</dbReference>
<dbReference type="CDD" id="cd01130">
    <property type="entry name" value="VirB11-like_ATPase"/>
    <property type="match status" value="1"/>
</dbReference>
<sequence>MLIHIEQLLADPSVTDVLISPPTGVWVDDGRGLHAVAGMPVTEESVRVLAQELISRGGRHIDQLGPMADVRLSGGIRVHAVLAPIAHAGTAISIRVPRTQGWTLDDLARTGMASDDQVAALREAVAQRQNILISGSTGTGKTTLLAALLAEIPESERIITIEDVAELEVRHPCVVGLEARQPNGDGVGAIGLGELVRQALRMRPDRLVVGECRGPELLDFLTALNTGHSGGGITLHANSLAQVPARLIALAHAHQISAAALTSLAGSAIDLVVHLERRDAQRRIAGIGVLRETPEGLRVEPTRSQANHP</sequence>
<dbReference type="InterPro" id="IPR050921">
    <property type="entry name" value="T4SS_GSP_E_ATPase"/>
</dbReference>
<gene>
    <name evidence="3" type="ORF">UFOPK3516_00029</name>
</gene>
<dbReference type="AlphaFoldDB" id="A0A6J7EW44"/>
<dbReference type="PANTHER" id="PTHR30486:SF6">
    <property type="entry name" value="TYPE IV PILUS RETRACTATION ATPASE PILT"/>
    <property type="match status" value="1"/>
</dbReference>
<dbReference type="PANTHER" id="PTHR30486">
    <property type="entry name" value="TWITCHING MOTILITY PROTEIN PILT"/>
    <property type="match status" value="1"/>
</dbReference>
<dbReference type="SMART" id="SM00382">
    <property type="entry name" value="AAA"/>
    <property type="match status" value="1"/>
</dbReference>
<accession>A0A6J7EW44</accession>